<dbReference type="Pfam" id="PF04115">
    <property type="entry name" value="Ureidogly_lyase"/>
    <property type="match status" value="1"/>
</dbReference>
<evidence type="ECO:0000256" key="2">
    <source>
        <dbReference type="ARBA" id="ARBA00022631"/>
    </source>
</evidence>
<keyword evidence="3 5" id="KW-0456">Lyase</keyword>
<dbReference type="PANTHER" id="PTHR21221">
    <property type="entry name" value="UREIDOGLYCOLATE HYDROLASE"/>
    <property type="match status" value="1"/>
</dbReference>
<accession>A0A916RBN0</accession>
<evidence type="ECO:0000313" key="7">
    <source>
        <dbReference type="Proteomes" id="UP000596977"/>
    </source>
</evidence>
<dbReference type="GO" id="GO:0004848">
    <property type="term" value="F:ureidoglycolate hydrolase activity"/>
    <property type="evidence" value="ECO:0007669"/>
    <property type="project" value="InterPro"/>
</dbReference>
<dbReference type="EMBL" id="BMKB01000002">
    <property type="protein sequence ID" value="GGA44661.1"/>
    <property type="molecule type" value="Genomic_DNA"/>
</dbReference>
<dbReference type="Proteomes" id="UP000596977">
    <property type="component" value="Unassembled WGS sequence"/>
</dbReference>
<comment type="caution">
    <text evidence="6">The sequence shown here is derived from an EMBL/GenBank/DDBJ whole genome shotgun (WGS) entry which is preliminary data.</text>
</comment>
<dbReference type="HAMAP" id="MF_00616">
    <property type="entry name" value="Ureidogly_lyase"/>
    <property type="match status" value="1"/>
</dbReference>
<evidence type="ECO:0000256" key="5">
    <source>
        <dbReference type="HAMAP-Rule" id="MF_00616"/>
    </source>
</evidence>
<dbReference type="InterPro" id="IPR011051">
    <property type="entry name" value="RmlC_Cupin_sf"/>
</dbReference>
<comment type="similarity">
    <text evidence="5">Belongs to the ureidoglycolate lyase family.</text>
</comment>
<reference evidence="6 7" key="1">
    <citation type="journal article" date="2014" name="Int. J. Syst. Evol. Microbiol.">
        <title>Complete genome sequence of Corynebacterium casei LMG S-19264T (=DSM 44701T), isolated from a smear-ripened cheese.</title>
        <authorList>
            <consortium name="US DOE Joint Genome Institute (JGI-PGF)"/>
            <person name="Walter F."/>
            <person name="Albersmeier A."/>
            <person name="Kalinowski J."/>
            <person name="Ruckert C."/>
        </authorList>
    </citation>
    <scope>NUCLEOTIDE SEQUENCE [LARGE SCALE GENOMIC DNA]</scope>
    <source>
        <strain evidence="6 7">CGMCC 1.15896</strain>
    </source>
</reference>
<dbReference type="InterPro" id="IPR007247">
    <property type="entry name" value="Ureidogly_lyase"/>
</dbReference>
<keyword evidence="2 5" id="KW-0659">Purine metabolism</keyword>
<name>A0A916RBN0_9HYPH</name>
<sequence length="171" mass="18732">MRRQVTITPLTKDAFAPFGQVLTTEGSDHFPINGGMTERYHDLADVQLAGENPRAMISIFRGQPYALPLELKMVERHPFGSQAFMPLHQRPFLVTVAPDENGIPGTPQAFITQPGVGINIGKNVWHGVLTALEAEGDFLVVDRGGGGINLEEFFFDEPYLISRKQGALNSG</sequence>
<dbReference type="GO" id="GO:0006145">
    <property type="term" value="P:purine nucleobase catabolic process"/>
    <property type="evidence" value="ECO:0007669"/>
    <property type="project" value="UniProtKB-UniRule"/>
</dbReference>
<gene>
    <name evidence="5 6" type="primary">allA</name>
    <name evidence="6" type="ORF">GCM10011499_12920</name>
</gene>
<dbReference type="Gene3D" id="2.60.120.480">
    <property type="entry name" value="Ureidoglycolate hydrolase"/>
    <property type="match status" value="1"/>
</dbReference>
<evidence type="ECO:0000256" key="1">
    <source>
        <dbReference type="ARBA" id="ARBA00011738"/>
    </source>
</evidence>
<dbReference type="PANTHER" id="PTHR21221:SF1">
    <property type="entry name" value="UREIDOGLYCOLATE LYASE"/>
    <property type="match status" value="1"/>
</dbReference>
<dbReference type="CDD" id="cd20298">
    <property type="entry name" value="cupin_UAH"/>
    <property type="match status" value="1"/>
</dbReference>
<proteinExistence type="inferred from homology"/>
<dbReference type="InterPro" id="IPR023525">
    <property type="entry name" value="Ureidogly_lyase_bac"/>
</dbReference>
<dbReference type="PIRSF" id="PIRSF017306">
    <property type="entry name" value="Ureidogly_hydro"/>
    <property type="match status" value="1"/>
</dbReference>
<organism evidence="6 7">
    <name type="scientific">Pelagibacterium lentulum</name>
    <dbReference type="NCBI Taxonomy" id="2029865"/>
    <lineage>
        <taxon>Bacteria</taxon>
        <taxon>Pseudomonadati</taxon>
        <taxon>Pseudomonadota</taxon>
        <taxon>Alphaproteobacteria</taxon>
        <taxon>Hyphomicrobiales</taxon>
        <taxon>Devosiaceae</taxon>
        <taxon>Pelagibacterium</taxon>
    </lineage>
</organism>
<dbReference type="GO" id="GO:0050385">
    <property type="term" value="F:ureidoglycolate lyase activity"/>
    <property type="evidence" value="ECO:0007669"/>
    <property type="project" value="UniProtKB-UniRule"/>
</dbReference>
<dbReference type="OrthoDB" id="9804602at2"/>
<comment type="subunit">
    <text evidence="1 5">Homodimer.</text>
</comment>
<protein>
    <recommendedName>
        <fullName evidence="5">Ureidoglycolate lyase</fullName>
        <ecNumber evidence="5">4.3.2.3</ecNumber>
    </recommendedName>
    <alternativeName>
        <fullName evidence="5">Ureidoglycolatase</fullName>
    </alternativeName>
</protein>
<evidence type="ECO:0000313" key="6">
    <source>
        <dbReference type="EMBL" id="GGA44661.1"/>
    </source>
</evidence>
<dbReference type="InterPro" id="IPR047233">
    <property type="entry name" value="UAH_cupin"/>
</dbReference>
<comment type="catalytic activity">
    <reaction evidence="4 5">
        <text>(S)-ureidoglycolate = urea + glyoxylate</text>
        <dbReference type="Rhea" id="RHEA:11304"/>
        <dbReference type="ChEBI" id="CHEBI:16199"/>
        <dbReference type="ChEBI" id="CHEBI:36655"/>
        <dbReference type="ChEBI" id="CHEBI:57296"/>
        <dbReference type="EC" id="4.3.2.3"/>
    </reaction>
</comment>
<dbReference type="GO" id="GO:0000256">
    <property type="term" value="P:allantoin catabolic process"/>
    <property type="evidence" value="ECO:0007669"/>
    <property type="project" value="UniProtKB-UniRule"/>
</dbReference>
<dbReference type="SUPFAM" id="SSF51182">
    <property type="entry name" value="RmlC-like cupins"/>
    <property type="match status" value="1"/>
</dbReference>
<dbReference type="NCBIfam" id="NF009932">
    <property type="entry name" value="PRK13395.1"/>
    <property type="match status" value="1"/>
</dbReference>
<dbReference type="EC" id="4.3.2.3" evidence="5"/>
<dbReference type="RefSeq" id="WP_127072783.1">
    <property type="nucleotide sequence ID" value="NZ_BMKB01000002.1"/>
</dbReference>
<comment type="cofactor">
    <cofactor evidence="5">
        <name>Ni(2+)</name>
        <dbReference type="ChEBI" id="CHEBI:49786"/>
    </cofactor>
</comment>
<dbReference type="AlphaFoldDB" id="A0A916RBN0"/>
<keyword evidence="7" id="KW-1185">Reference proteome</keyword>
<comment type="function">
    <text evidence="5">Catalyzes the catabolism of the allantoin degradation intermediate (S)-ureidoglycolate, generating urea and glyoxylate. Involved in the utilization of allantoin as nitrogen source.</text>
</comment>
<comment type="pathway">
    <text evidence="5">Nitrogen metabolism; (S)-allantoin degradation.</text>
</comment>
<evidence type="ECO:0000256" key="4">
    <source>
        <dbReference type="ARBA" id="ARBA00047684"/>
    </source>
</evidence>
<dbReference type="InterPro" id="IPR024060">
    <property type="entry name" value="Ureidoglycolate_lyase_dom_sf"/>
</dbReference>
<evidence type="ECO:0000256" key="3">
    <source>
        <dbReference type="ARBA" id="ARBA00023239"/>
    </source>
</evidence>